<dbReference type="Gene3D" id="3.30.460.10">
    <property type="entry name" value="Beta Polymerase, domain 2"/>
    <property type="match status" value="1"/>
</dbReference>
<dbReference type="SUPFAM" id="SSF81301">
    <property type="entry name" value="Nucleotidyltransferase"/>
    <property type="match status" value="1"/>
</dbReference>
<keyword evidence="2" id="KW-1185">Reference proteome</keyword>
<dbReference type="InterPro" id="IPR043519">
    <property type="entry name" value="NT_sf"/>
</dbReference>
<dbReference type="RefSeq" id="WP_202246842.1">
    <property type="nucleotide sequence ID" value="NZ_JAESIY010000025.1"/>
</dbReference>
<evidence type="ECO:0000313" key="1">
    <source>
        <dbReference type="EMBL" id="MBL3659048.1"/>
    </source>
</evidence>
<organism evidence="1 2">
    <name type="scientific">Fulvivirga sediminis</name>
    <dbReference type="NCBI Taxonomy" id="2803949"/>
    <lineage>
        <taxon>Bacteria</taxon>
        <taxon>Pseudomonadati</taxon>
        <taxon>Bacteroidota</taxon>
        <taxon>Cytophagia</taxon>
        <taxon>Cytophagales</taxon>
        <taxon>Fulvivirgaceae</taxon>
        <taxon>Fulvivirga</taxon>
    </lineage>
</organism>
<gene>
    <name evidence="1" type="ORF">JL102_23075</name>
</gene>
<dbReference type="Proteomes" id="UP000659388">
    <property type="component" value="Unassembled WGS sequence"/>
</dbReference>
<comment type="caution">
    <text evidence="1">The sequence shown here is derived from an EMBL/GenBank/DDBJ whole genome shotgun (WGS) entry which is preliminary data.</text>
</comment>
<dbReference type="EMBL" id="JAESIY010000025">
    <property type="protein sequence ID" value="MBL3659048.1"/>
    <property type="molecule type" value="Genomic_DNA"/>
</dbReference>
<name>A0A937K165_9BACT</name>
<protein>
    <recommendedName>
        <fullName evidence="3">Nucleotidyltransferase domain-containing protein</fullName>
    </recommendedName>
</protein>
<sequence length="252" mass="29360">MELIPLLESPDEISSIILEKLKGKYGKRLLLFGVKGSVAANEFTPYSDLDYVVAINQGTANWFEYLYGTTYIDIRVVTIETLIKEMESVYMQWPLKAGSILNMRVYYDCENTYSYLLSIYEEIKKDTKQFENAVELNTFMAHYSKAYRAFQAKDFVQLTWSSIELVNQFAYTIALLNQECFISRSPSKLLKQIKAFNFRPLGWEEAMLLALTNDPEQIFKGIHKMLLILDKLKDKYEFRDFKISSISNIELN</sequence>
<dbReference type="AlphaFoldDB" id="A0A937K165"/>
<proteinExistence type="predicted"/>
<evidence type="ECO:0000313" key="2">
    <source>
        <dbReference type="Proteomes" id="UP000659388"/>
    </source>
</evidence>
<evidence type="ECO:0008006" key="3">
    <source>
        <dbReference type="Google" id="ProtNLM"/>
    </source>
</evidence>
<accession>A0A937K165</accession>
<reference evidence="1" key="1">
    <citation type="submission" date="2021-01" db="EMBL/GenBank/DDBJ databases">
        <title>Fulvivirga kasyanovii gen. nov., sp nov., a novel member of the phylum Bacteroidetes isolated from seawater in a mussel farm.</title>
        <authorList>
            <person name="Zhao L.-H."/>
            <person name="Wang Z.-J."/>
        </authorList>
    </citation>
    <scope>NUCLEOTIDE SEQUENCE</scope>
    <source>
        <strain evidence="1">2943</strain>
    </source>
</reference>